<evidence type="ECO:0000313" key="1">
    <source>
        <dbReference type="EMBL" id="POM78686.1"/>
    </source>
</evidence>
<accession>A0A2P4YLL3</accession>
<gene>
    <name evidence="1" type="ORF">PHPALM_3757</name>
</gene>
<name>A0A2P4YLL3_9STRA</name>
<dbReference type="Proteomes" id="UP000237271">
    <property type="component" value="Unassembled WGS sequence"/>
</dbReference>
<dbReference type="OrthoDB" id="127720at2759"/>
<keyword evidence="2" id="KW-1185">Reference proteome</keyword>
<dbReference type="EMBL" id="NCKW01001934">
    <property type="protein sequence ID" value="POM78686.1"/>
    <property type="molecule type" value="Genomic_DNA"/>
</dbReference>
<organism evidence="1 2">
    <name type="scientific">Phytophthora palmivora</name>
    <dbReference type="NCBI Taxonomy" id="4796"/>
    <lineage>
        <taxon>Eukaryota</taxon>
        <taxon>Sar</taxon>
        <taxon>Stramenopiles</taxon>
        <taxon>Oomycota</taxon>
        <taxon>Peronosporomycetes</taxon>
        <taxon>Peronosporales</taxon>
        <taxon>Peronosporaceae</taxon>
        <taxon>Phytophthora</taxon>
    </lineage>
</organism>
<evidence type="ECO:0000313" key="2">
    <source>
        <dbReference type="Proteomes" id="UP000237271"/>
    </source>
</evidence>
<proteinExistence type="predicted"/>
<reference evidence="1 2" key="1">
    <citation type="journal article" date="2017" name="Genome Biol. Evol.">
        <title>Phytophthora megakarya and P. palmivora, closely related causal agents of cacao black pod rot, underwent increases in genome sizes and gene numbers by different mechanisms.</title>
        <authorList>
            <person name="Ali S.S."/>
            <person name="Shao J."/>
            <person name="Lary D.J."/>
            <person name="Kronmiller B."/>
            <person name="Shen D."/>
            <person name="Strem M.D."/>
            <person name="Amoako-Attah I."/>
            <person name="Akrofi A.Y."/>
            <person name="Begoude B.A."/>
            <person name="Ten Hoopen G.M."/>
            <person name="Coulibaly K."/>
            <person name="Kebe B.I."/>
            <person name="Melnick R.L."/>
            <person name="Guiltinan M.J."/>
            <person name="Tyler B.M."/>
            <person name="Meinhardt L.W."/>
            <person name="Bailey B.A."/>
        </authorList>
    </citation>
    <scope>NUCLEOTIDE SEQUENCE [LARGE SCALE GENOMIC DNA]</scope>
    <source>
        <strain evidence="2">sbr112.9</strain>
    </source>
</reference>
<dbReference type="AlphaFoldDB" id="A0A2P4YLL3"/>
<sequence>MAWYREFSMRWATIHDHGRCSNSKPDPGMVTTITSSNYRRKCMTYKFPEYSTKFIQILSMSLIDMPEIVKHWFYQQNLRADTSSYVAL</sequence>
<comment type="caution">
    <text evidence="1">The sequence shown here is derived from an EMBL/GenBank/DDBJ whole genome shotgun (WGS) entry which is preliminary data.</text>
</comment>
<protein>
    <submittedName>
        <fullName evidence="1">Uncharacterized protein</fullName>
    </submittedName>
</protein>